<dbReference type="EMBL" id="FMYM01000002">
    <property type="protein sequence ID" value="SDB86458.1"/>
    <property type="molecule type" value="Genomic_DNA"/>
</dbReference>
<gene>
    <name evidence="4" type="ORF">SAMN05421737_102113</name>
</gene>
<dbReference type="SUPFAM" id="SSF46894">
    <property type="entry name" value="C-terminal effector domain of the bipartite response regulators"/>
    <property type="match status" value="1"/>
</dbReference>
<dbReference type="InterPro" id="IPR016032">
    <property type="entry name" value="Sig_transdc_resp-reg_C-effctor"/>
</dbReference>
<keyword evidence="2" id="KW-0804">Transcription</keyword>
<organism evidence="4 5">
    <name type="scientific">Shouchella lonarensis</name>
    <dbReference type="NCBI Taxonomy" id="1464122"/>
    <lineage>
        <taxon>Bacteria</taxon>
        <taxon>Bacillati</taxon>
        <taxon>Bacillota</taxon>
        <taxon>Bacilli</taxon>
        <taxon>Bacillales</taxon>
        <taxon>Bacillaceae</taxon>
        <taxon>Shouchella</taxon>
    </lineage>
</organism>
<evidence type="ECO:0000256" key="2">
    <source>
        <dbReference type="ARBA" id="ARBA00023163"/>
    </source>
</evidence>
<dbReference type="GO" id="GO:0006355">
    <property type="term" value="P:regulation of DNA-templated transcription"/>
    <property type="evidence" value="ECO:0007669"/>
    <property type="project" value="InterPro"/>
</dbReference>
<dbReference type="STRING" id="1464122.SAMN05421737_102113"/>
<dbReference type="AlphaFoldDB" id="A0A1G6GX41"/>
<dbReference type="InterPro" id="IPR000792">
    <property type="entry name" value="Tscrpt_reg_LuxR_C"/>
</dbReference>
<protein>
    <submittedName>
        <fullName evidence="4">Transcriptional regulator, LuxR family</fullName>
    </submittedName>
</protein>
<dbReference type="Gene3D" id="1.10.10.10">
    <property type="entry name" value="Winged helix-like DNA-binding domain superfamily/Winged helix DNA-binding domain"/>
    <property type="match status" value="1"/>
</dbReference>
<proteinExistence type="predicted"/>
<evidence type="ECO:0000256" key="1">
    <source>
        <dbReference type="ARBA" id="ARBA00023015"/>
    </source>
</evidence>
<keyword evidence="5" id="KW-1185">Reference proteome</keyword>
<dbReference type="InterPro" id="IPR036388">
    <property type="entry name" value="WH-like_DNA-bd_sf"/>
</dbReference>
<name>A0A1G6GX41_9BACI</name>
<dbReference type="Pfam" id="PF00196">
    <property type="entry name" value="GerE"/>
    <property type="match status" value="1"/>
</dbReference>
<dbReference type="GO" id="GO:0003677">
    <property type="term" value="F:DNA binding"/>
    <property type="evidence" value="ECO:0007669"/>
    <property type="project" value="InterPro"/>
</dbReference>
<feature type="domain" description="HTH luxR-type" evidence="3">
    <location>
        <begin position="2"/>
        <end position="59"/>
    </location>
</feature>
<evidence type="ECO:0000313" key="4">
    <source>
        <dbReference type="EMBL" id="SDB86458.1"/>
    </source>
</evidence>
<sequence>MMEKLTAKEMEVAIFVAKGYKNEDIVEEIHVSRRRVNAIIANIKLKWCVESRVEIGVLAYHFGLYTLDRLDLPSPKRIIY</sequence>
<accession>A0A1G6GX41</accession>
<dbReference type="SMART" id="SM00421">
    <property type="entry name" value="HTH_LUXR"/>
    <property type="match status" value="1"/>
</dbReference>
<dbReference type="OrthoDB" id="2911118at2"/>
<evidence type="ECO:0000259" key="3">
    <source>
        <dbReference type="SMART" id="SM00421"/>
    </source>
</evidence>
<evidence type="ECO:0000313" key="5">
    <source>
        <dbReference type="Proteomes" id="UP000242662"/>
    </source>
</evidence>
<keyword evidence="1" id="KW-0805">Transcription regulation</keyword>
<dbReference type="Proteomes" id="UP000242662">
    <property type="component" value="Unassembled WGS sequence"/>
</dbReference>
<reference evidence="5" key="1">
    <citation type="submission" date="2016-09" db="EMBL/GenBank/DDBJ databases">
        <authorList>
            <person name="Varghese N."/>
            <person name="Submissions S."/>
        </authorList>
    </citation>
    <scope>NUCLEOTIDE SEQUENCE [LARGE SCALE GENOMIC DNA]</scope>
    <source>
        <strain evidence="5">25nlg</strain>
    </source>
</reference>